<evidence type="ECO:0008006" key="4">
    <source>
        <dbReference type="Google" id="ProtNLM"/>
    </source>
</evidence>
<protein>
    <recommendedName>
        <fullName evidence="4">Spermidine/putrescine ABC transporter ATP-binding protein</fullName>
    </recommendedName>
</protein>
<gene>
    <name evidence="2" type="ORF">BK746_23560</name>
</gene>
<evidence type="ECO:0000313" key="2">
    <source>
        <dbReference type="EMBL" id="OTY54030.1"/>
    </source>
</evidence>
<dbReference type="AlphaFoldDB" id="A0A9X6IDF0"/>
<accession>A0A9X6IDF0</accession>
<feature type="region of interest" description="Disordered" evidence="1">
    <location>
        <begin position="47"/>
        <end position="74"/>
    </location>
</feature>
<sequence length="74" mass="8454">MLIIIYNSVKNETLFVKINLKLQLFVQKKKISRILYLSSFPRYLRAVRPPPQNSAEAKKLDGSPAARKRPIGEG</sequence>
<name>A0A9X6IDF0_BACTU</name>
<reference evidence="2 3" key="1">
    <citation type="submission" date="2016-10" db="EMBL/GenBank/DDBJ databases">
        <title>Comparative genomics of Bacillus thuringiensis reveals a path to pathogens against multiple invertebrate hosts.</title>
        <authorList>
            <person name="Zheng J."/>
            <person name="Gao Q."/>
            <person name="Liu H."/>
            <person name="Peng D."/>
            <person name="Ruan L."/>
            <person name="Sun M."/>
        </authorList>
    </citation>
    <scope>NUCLEOTIDE SEQUENCE [LARGE SCALE GENOMIC DNA]</scope>
    <source>
        <strain evidence="2">BGSC 4CA1</strain>
    </source>
</reference>
<evidence type="ECO:0000256" key="1">
    <source>
        <dbReference type="SAM" id="MobiDB-lite"/>
    </source>
</evidence>
<comment type="caution">
    <text evidence="2">The sequence shown here is derived from an EMBL/GenBank/DDBJ whole genome shotgun (WGS) entry which is preliminary data.</text>
</comment>
<dbReference type="Proteomes" id="UP000195129">
    <property type="component" value="Unassembled WGS sequence"/>
</dbReference>
<evidence type="ECO:0000313" key="3">
    <source>
        <dbReference type="Proteomes" id="UP000195129"/>
    </source>
</evidence>
<organism evidence="2 3">
    <name type="scientific">Bacillus thuringiensis serovar yosoo</name>
    <dbReference type="NCBI Taxonomy" id="180848"/>
    <lineage>
        <taxon>Bacteria</taxon>
        <taxon>Bacillati</taxon>
        <taxon>Bacillota</taxon>
        <taxon>Bacilli</taxon>
        <taxon>Bacillales</taxon>
        <taxon>Bacillaceae</taxon>
        <taxon>Bacillus</taxon>
        <taxon>Bacillus cereus group</taxon>
    </lineage>
</organism>
<proteinExistence type="predicted"/>
<dbReference type="EMBL" id="NFDN01000071">
    <property type="protein sequence ID" value="OTY54030.1"/>
    <property type="molecule type" value="Genomic_DNA"/>
</dbReference>